<keyword evidence="2" id="KW-0444">Lipid biosynthesis</keyword>
<dbReference type="NCBIfam" id="TIGR01852">
    <property type="entry name" value="lipid_A_lpxA"/>
    <property type="match status" value="1"/>
</dbReference>
<evidence type="ECO:0000256" key="1">
    <source>
        <dbReference type="ARBA" id="ARBA00022490"/>
    </source>
</evidence>
<dbReference type="Gene3D" id="2.160.10.10">
    <property type="entry name" value="Hexapeptide repeat proteins"/>
    <property type="match status" value="1"/>
</dbReference>
<keyword evidence="6" id="KW-0443">Lipid metabolism</keyword>
<evidence type="ECO:0000256" key="7">
    <source>
        <dbReference type="ARBA" id="ARBA00023315"/>
    </source>
</evidence>
<dbReference type="PROSITE" id="PS00101">
    <property type="entry name" value="HEXAPEP_TRANSFERASES"/>
    <property type="match status" value="2"/>
</dbReference>
<dbReference type="AlphaFoldDB" id="A0AAN2C8P0"/>
<keyword evidence="5" id="KW-0677">Repeat</keyword>
<dbReference type="PANTHER" id="PTHR43480">
    <property type="entry name" value="ACYL-[ACYL-CARRIER-PROTEIN]--UDP-N-ACETYLGLUCOSAMINE O-ACYLTRANSFERASE"/>
    <property type="match status" value="1"/>
</dbReference>
<dbReference type="Proteomes" id="UP001317532">
    <property type="component" value="Chromosome"/>
</dbReference>
<keyword evidence="1" id="KW-0963">Cytoplasm</keyword>
<dbReference type="EMBL" id="AP025523">
    <property type="protein sequence ID" value="BDE04737.1"/>
    <property type="molecule type" value="Genomic_DNA"/>
</dbReference>
<dbReference type="Pfam" id="PF13720">
    <property type="entry name" value="Acetyltransf_11"/>
    <property type="match status" value="1"/>
</dbReference>
<evidence type="ECO:0000256" key="6">
    <source>
        <dbReference type="ARBA" id="ARBA00023098"/>
    </source>
</evidence>
<accession>A0AAN2C8P0</accession>
<dbReference type="InterPro" id="IPR001451">
    <property type="entry name" value="Hexapep"/>
</dbReference>
<dbReference type="InterPro" id="IPR029098">
    <property type="entry name" value="Acetyltransf_C"/>
</dbReference>
<keyword evidence="3" id="KW-0441">Lipid A biosynthesis</keyword>
<dbReference type="GO" id="GO:0009245">
    <property type="term" value="P:lipid A biosynthetic process"/>
    <property type="evidence" value="ECO:0007669"/>
    <property type="project" value="UniProtKB-KW"/>
</dbReference>
<proteinExistence type="predicted"/>
<keyword evidence="4" id="KW-0808">Transferase</keyword>
<dbReference type="RefSeq" id="WP_317995830.1">
    <property type="nucleotide sequence ID" value="NZ_AP025523.1"/>
</dbReference>
<dbReference type="PANTHER" id="PTHR43480:SF1">
    <property type="entry name" value="ACYL-[ACYL-CARRIER-PROTEIN]--UDP-N-ACETYLGLUCOSAMINE O-ACYLTRANSFERASE, MITOCHONDRIAL-RELATED"/>
    <property type="match status" value="1"/>
</dbReference>
<dbReference type="CDD" id="cd03351">
    <property type="entry name" value="LbH_UDP-GlcNAc_AT"/>
    <property type="match status" value="1"/>
</dbReference>
<evidence type="ECO:0000256" key="3">
    <source>
        <dbReference type="ARBA" id="ARBA00022556"/>
    </source>
</evidence>
<name>A0AAN2C8P0_UNVUL</name>
<organism evidence="9 10">
    <name type="scientific">Vulcanimicrobium alpinum</name>
    <dbReference type="NCBI Taxonomy" id="3016050"/>
    <lineage>
        <taxon>Bacteria</taxon>
        <taxon>Bacillati</taxon>
        <taxon>Vulcanimicrobiota</taxon>
        <taxon>Vulcanimicrobiia</taxon>
        <taxon>Vulcanimicrobiales</taxon>
        <taxon>Vulcanimicrobiaceae</taxon>
        <taxon>Vulcanimicrobium</taxon>
    </lineage>
</organism>
<evidence type="ECO:0000259" key="8">
    <source>
        <dbReference type="Pfam" id="PF13720"/>
    </source>
</evidence>
<dbReference type="InterPro" id="IPR037157">
    <property type="entry name" value="Acetyltransf_C_sf"/>
</dbReference>
<protein>
    <submittedName>
        <fullName evidence="9">Acyl-[acyl-carrier-protein]--UDP-N-acetylglucosamine O-acyltransferase</fullName>
    </submittedName>
</protein>
<dbReference type="InterPro" id="IPR018357">
    <property type="entry name" value="Hexapep_transf_CS"/>
</dbReference>
<dbReference type="NCBIfam" id="NF003657">
    <property type="entry name" value="PRK05289.1"/>
    <property type="match status" value="1"/>
</dbReference>
<keyword evidence="7" id="KW-0012">Acyltransferase</keyword>
<dbReference type="SUPFAM" id="SSF51161">
    <property type="entry name" value="Trimeric LpxA-like enzymes"/>
    <property type="match status" value="1"/>
</dbReference>
<dbReference type="InterPro" id="IPR011004">
    <property type="entry name" value="Trimer_LpxA-like_sf"/>
</dbReference>
<reference evidence="9 10" key="1">
    <citation type="journal article" date="2022" name="ISME Commun">
        <title>Vulcanimicrobium alpinus gen. nov. sp. nov., the first cultivated representative of the candidate phylum 'Eremiobacterota', is a metabolically versatile aerobic anoxygenic phototroph.</title>
        <authorList>
            <person name="Yabe S."/>
            <person name="Muto K."/>
            <person name="Abe K."/>
            <person name="Yokota A."/>
            <person name="Staudigel H."/>
            <person name="Tebo B.M."/>
        </authorList>
    </citation>
    <scope>NUCLEOTIDE SEQUENCE [LARGE SCALE GENOMIC DNA]</scope>
    <source>
        <strain evidence="9 10">WC8-2</strain>
    </source>
</reference>
<evidence type="ECO:0000256" key="2">
    <source>
        <dbReference type="ARBA" id="ARBA00022516"/>
    </source>
</evidence>
<dbReference type="GO" id="GO:0008780">
    <property type="term" value="F:acyl-[acyl-carrier-protein]-UDP-N-acetylglucosamine O-acyltransferase activity"/>
    <property type="evidence" value="ECO:0007669"/>
    <property type="project" value="InterPro"/>
</dbReference>
<evidence type="ECO:0000313" key="10">
    <source>
        <dbReference type="Proteomes" id="UP001317532"/>
    </source>
</evidence>
<dbReference type="InterPro" id="IPR010137">
    <property type="entry name" value="Lipid_A_LpxA"/>
</dbReference>
<dbReference type="KEGG" id="vab:WPS_00130"/>
<evidence type="ECO:0000313" key="9">
    <source>
        <dbReference type="EMBL" id="BDE04737.1"/>
    </source>
</evidence>
<keyword evidence="10" id="KW-1185">Reference proteome</keyword>
<gene>
    <name evidence="9" type="primary">lpxA</name>
    <name evidence="9" type="ORF">WPS_00130</name>
</gene>
<dbReference type="GO" id="GO:0016020">
    <property type="term" value="C:membrane"/>
    <property type="evidence" value="ECO:0007669"/>
    <property type="project" value="GOC"/>
</dbReference>
<dbReference type="Gene3D" id="1.20.1180.10">
    <property type="entry name" value="Udp N-acetylglucosamine O-acyltransferase, C-terminal domain"/>
    <property type="match status" value="1"/>
</dbReference>
<dbReference type="PIRSF" id="PIRSF000456">
    <property type="entry name" value="UDP-GlcNAc_acltr"/>
    <property type="match status" value="1"/>
</dbReference>
<sequence>MIHPTAIVHPNATIAKSVEVGPYCIVGEHVTIDSGAKLLAHVVVNGRTSIGADTVIYPFTSIGAPSQDRKAADDEVSYTKIGARTTIREYVSIHRGTGDQTVTAVGDDSLLLAYVHVAHNCRIGNHVTMSNLAQLAGGVVVEDYAGIGGMAGIHQGVRVGRHAFVGGYTKIGQDVPPFLLVDGNPPQAYGLNTVGLRRHGIAAEARAELKEAYKTIYRSERNLSQAIAALREQVKTPEGRALLAFLEGPSERGILK</sequence>
<feature type="domain" description="UDP N-acetylglucosamine O-acyltransferase C-terminal" evidence="8">
    <location>
        <begin position="174"/>
        <end position="254"/>
    </location>
</feature>
<evidence type="ECO:0000256" key="5">
    <source>
        <dbReference type="ARBA" id="ARBA00022737"/>
    </source>
</evidence>
<dbReference type="Pfam" id="PF00132">
    <property type="entry name" value="Hexapep"/>
    <property type="match status" value="1"/>
</dbReference>
<evidence type="ECO:0000256" key="4">
    <source>
        <dbReference type="ARBA" id="ARBA00022679"/>
    </source>
</evidence>